<feature type="chain" id="PRO_5013208735" description="Secreted protein" evidence="1">
    <location>
        <begin position="20"/>
        <end position="83"/>
    </location>
</feature>
<dbReference type="VEuPathDB" id="MicrosporidiaDB:ECANGB1_2671"/>
<feature type="signal peptide" evidence="1">
    <location>
        <begin position="1"/>
        <end position="19"/>
    </location>
</feature>
<keyword evidence="3" id="KW-1185">Reference proteome</keyword>
<reference evidence="2 3" key="1">
    <citation type="journal article" date="2017" name="Environ. Microbiol.">
        <title>Decay of the glycolytic pathway and adaptation to intranuclear parasitism within Enterocytozoonidae microsporidia.</title>
        <authorList>
            <person name="Wiredu Boakye D."/>
            <person name="Jaroenlak P."/>
            <person name="Prachumwat A."/>
            <person name="Williams T.A."/>
            <person name="Bateman K.S."/>
            <person name="Itsathitphaisarn O."/>
            <person name="Sritunyalucksana K."/>
            <person name="Paszkiewicz K.H."/>
            <person name="Moore K.A."/>
            <person name="Stentiford G.D."/>
            <person name="Williams B.A."/>
        </authorList>
    </citation>
    <scope>NUCLEOTIDE SEQUENCE [LARGE SCALE GENOMIC DNA]</scope>
    <source>
        <strain evidence="2 3">GB1</strain>
    </source>
</reference>
<organism evidence="2 3">
    <name type="scientific">Enterospora canceri</name>
    <dbReference type="NCBI Taxonomy" id="1081671"/>
    <lineage>
        <taxon>Eukaryota</taxon>
        <taxon>Fungi</taxon>
        <taxon>Fungi incertae sedis</taxon>
        <taxon>Microsporidia</taxon>
        <taxon>Enterocytozoonidae</taxon>
        <taxon>Enterospora</taxon>
    </lineage>
</organism>
<dbReference type="EMBL" id="LWDP01000087">
    <property type="protein sequence ID" value="ORD93419.1"/>
    <property type="molecule type" value="Genomic_DNA"/>
</dbReference>
<evidence type="ECO:0000313" key="3">
    <source>
        <dbReference type="Proteomes" id="UP000192639"/>
    </source>
</evidence>
<evidence type="ECO:0000313" key="2">
    <source>
        <dbReference type="EMBL" id="ORD93419.1"/>
    </source>
</evidence>
<keyword evidence="1" id="KW-0732">Signal</keyword>
<gene>
    <name evidence="2" type="ORF">ECANGB1_2671</name>
</gene>
<dbReference type="Proteomes" id="UP000192639">
    <property type="component" value="Unassembled WGS sequence"/>
</dbReference>
<evidence type="ECO:0008006" key="4">
    <source>
        <dbReference type="Google" id="ProtNLM"/>
    </source>
</evidence>
<protein>
    <recommendedName>
        <fullName evidence="4">Secreted protein</fullName>
    </recommendedName>
</protein>
<dbReference type="AlphaFoldDB" id="A0A1Y1S4V8"/>
<evidence type="ECO:0000256" key="1">
    <source>
        <dbReference type="SAM" id="SignalP"/>
    </source>
</evidence>
<comment type="caution">
    <text evidence="2">The sequence shown here is derived from an EMBL/GenBank/DDBJ whole genome shotgun (WGS) entry which is preliminary data.</text>
</comment>
<name>A0A1Y1S4V8_9MICR</name>
<accession>A0A1Y1S4V8</accession>
<sequence length="83" mass="8864">MVLFIKLASFLSRILMTFSSSSWFICSNSFWCCPSSGFSSSTICVCFLNSTDATVVVSATEMTDSVTGGLVSVTSLSTFNFIG</sequence>
<proteinExistence type="predicted"/>